<feature type="transmembrane region" description="Helical" evidence="1">
    <location>
        <begin position="69"/>
        <end position="90"/>
    </location>
</feature>
<reference evidence="2" key="1">
    <citation type="submission" date="2023-10" db="EMBL/GenBank/DDBJ databases">
        <title>Genome assembly of Pristionchus species.</title>
        <authorList>
            <person name="Yoshida K."/>
            <person name="Sommer R.J."/>
        </authorList>
    </citation>
    <scope>NUCLEOTIDE SEQUENCE</scope>
    <source>
        <strain evidence="2">RS5133</strain>
    </source>
</reference>
<gene>
    <name evidence="2" type="ORF">PFISCL1PPCAC_13775</name>
</gene>
<proteinExistence type="predicted"/>
<dbReference type="AlphaFoldDB" id="A0AAV5VVT6"/>
<dbReference type="EMBL" id="BTSY01000004">
    <property type="protein sequence ID" value="GMT22478.1"/>
    <property type="molecule type" value="Genomic_DNA"/>
</dbReference>
<feature type="non-terminal residue" evidence="2">
    <location>
        <position position="1"/>
    </location>
</feature>
<keyword evidence="1" id="KW-0812">Transmembrane</keyword>
<keyword evidence="1" id="KW-1133">Transmembrane helix</keyword>
<evidence type="ECO:0000313" key="2">
    <source>
        <dbReference type="EMBL" id="GMT22478.1"/>
    </source>
</evidence>
<feature type="transmembrane region" description="Helical" evidence="1">
    <location>
        <begin position="31"/>
        <end position="57"/>
    </location>
</feature>
<comment type="caution">
    <text evidence="2">The sequence shown here is derived from an EMBL/GenBank/DDBJ whole genome shotgun (WGS) entry which is preliminary data.</text>
</comment>
<accession>A0AAV5VVT6</accession>
<keyword evidence="3" id="KW-1185">Reference proteome</keyword>
<sequence length="104" mass="11987">VYFKRPEFAWVRASPGALVFGEMFQLPMLDIVYGILFLPSVLTYSAVSLRMLVLLNFFKFCIFSQTNRIKFMIGALYTFFLPLFAFFLILKFGLPTSNPNVHSV</sequence>
<name>A0AAV5VVT6_9BILA</name>
<protein>
    <submittedName>
        <fullName evidence="2">Uncharacterized protein</fullName>
    </submittedName>
</protein>
<evidence type="ECO:0000256" key="1">
    <source>
        <dbReference type="SAM" id="Phobius"/>
    </source>
</evidence>
<organism evidence="2 3">
    <name type="scientific">Pristionchus fissidentatus</name>
    <dbReference type="NCBI Taxonomy" id="1538716"/>
    <lineage>
        <taxon>Eukaryota</taxon>
        <taxon>Metazoa</taxon>
        <taxon>Ecdysozoa</taxon>
        <taxon>Nematoda</taxon>
        <taxon>Chromadorea</taxon>
        <taxon>Rhabditida</taxon>
        <taxon>Rhabditina</taxon>
        <taxon>Diplogasteromorpha</taxon>
        <taxon>Diplogasteroidea</taxon>
        <taxon>Neodiplogasteridae</taxon>
        <taxon>Pristionchus</taxon>
    </lineage>
</organism>
<evidence type="ECO:0000313" key="3">
    <source>
        <dbReference type="Proteomes" id="UP001432322"/>
    </source>
</evidence>
<keyword evidence="1" id="KW-0472">Membrane</keyword>
<feature type="non-terminal residue" evidence="2">
    <location>
        <position position="104"/>
    </location>
</feature>
<dbReference type="Proteomes" id="UP001432322">
    <property type="component" value="Unassembled WGS sequence"/>
</dbReference>